<name>A0ABU6YIV5_9FABA</name>
<evidence type="ECO:0000313" key="3">
    <source>
        <dbReference type="Proteomes" id="UP001341840"/>
    </source>
</evidence>
<evidence type="ECO:0000256" key="1">
    <source>
        <dbReference type="SAM" id="MobiDB-lite"/>
    </source>
</evidence>
<evidence type="ECO:0000313" key="2">
    <source>
        <dbReference type="EMBL" id="MED6210340.1"/>
    </source>
</evidence>
<dbReference type="EMBL" id="JASCZI010242255">
    <property type="protein sequence ID" value="MED6210340.1"/>
    <property type="molecule type" value="Genomic_DNA"/>
</dbReference>
<organism evidence="2 3">
    <name type="scientific">Stylosanthes scabra</name>
    <dbReference type="NCBI Taxonomy" id="79078"/>
    <lineage>
        <taxon>Eukaryota</taxon>
        <taxon>Viridiplantae</taxon>
        <taxon>Streptophyta</taxon>
        <taxon>Embryophyta</taxon>
        <taxon>Tracheophyta</taxon>
        <taxon>Spermatophyta</taxon>
        <taxon>Magnoliopsida</taxon>
        <taxon>eudicotyledons</taxon>
        <taxon>Gunneridae</taxon>
        <taxon>Pentapetalae</taxon>
        <taxon>rosids</taxon>
        <taxon>fabids</taxon>
        <taxon>Fabales</taxon>
        <taxon>Fabaceae</taxon>
        <taxon>Papilionoideae</taxon>
        <taxon>50 kb inversion clade</taxon>
        <taxon>dalbergioids sensu lato</taxon>
        <taxon>Dalbergieae</taxon>
        <taxon>Pterocarpus clade</taxon>
        <taxon>Stylosanthes</taxon>
    </lineage>
</organism>
<reference evidence="2 3" key="1">
    <citation type="journal article" date="2023" name="Plants (Basel)">
        <title>Bridging the Gap: Combining Genomics and Transcriptomics Approaches to Understand Stylosanthes scabra, an Orphan Legume from the Brazilian Caatinga.</title>
        <authorList>
            <person name="Ferreira-Neto J.R.C."/>
            <person name="da Silva M.D."/>
            <person name="Binneck E."/>
            <person name="de Melo N.F."/>
            <person name="da Silva R.H."/>
            <person name="de Melo A.L.T.M."/>
            <person name="Pandolfi V."/>
            <person name="Bustamante F.O."/>
            <person name="Brasileiro-Vidal A.C."/>
            <person name="Benko-Iseppon A.M."/>
        </authorList>
    </citation>
    <scope>NUCLEOTIDE SEQUENCE [LARGE SCALE GENOMIC DNA]</scope>
    <source>
        <tissue evidence="2">Leaves</tissue>
    </source>
</reference>
<sequence>MASNGTEDGAVAKDKAEHLVRSRSNNARDSRRSIGGLRNVSPIVAKPPSLLAAVFPWDHAKYETRTTTSTVTKFMPEEGQIRRQSPVPFPKLARLERFVADGFAKTTGRELGSVKNHGRGAGEWHDLCNRRRL</sequence>
<proteinExistence type="predicted"/>
<feature type="compositionally biased region" description="Basic and acidic residues" evidence="1">
    <location>
        <begin position="10"/>
        <end position="32"/>
    </location>
</feature>
<dbReference type="Proteomes" id="UP001341840">
    <property type="component" value="Unassembled WGS sequence"/>
</dbReference>
<accession>A0ABU6YIV5</accession>
<keyword evidence="3" id="KW-1185">Reference proteome</keyword>
<feature type="region of interest" description="Disordered" evidence="1">
    <location>
        <begin position="1"/>
        <end position="33"/>
    </location>
</feature>
<comment type="caution">
    <text evidence="2">The sequence shown here is derived from an EMBL/GenBank/DDBJ whole genome shotgun (WGS) entry which is preliminary data.</text>
</comment>
<protein>
    <submittedName>
        <fullName evidence="2">Uncharacterized protein</fullName>
    </submittedName>
</protein>
<gene>
    <name evidence="2" type="ORF">PIB30_063244</name>
</gene>